<dbReference type="Proteomes" id="UP000197025">
    <property type="component" value="Unassembled WGS sequence"/>
</dbReference>
<sequence>MALYYLDASALVKYYIREPGSAWVRGLINARLPDSGAQAHPIWISEASIVECAAAFAVLHRRGRISLKARDGAFRAFMRDIASEVFYPLPVRTSDFQFAAHLTQRHPLKAYDAVQLAVALRYARILAAFGLPLDFRQRGRGASGCCSSGRPPHR</sequence>
<evidence type="ECO:0000313" key="2">
    <source>
        <dbReference type="EMBL" id="SNB62544.1"/>
    </source>
</evidence>
<gene>
    <name evidence="2" type="ORF">SAMN02746019_00005440</name>
</gene>
<evidence type="ECO:0000259" key="1">
    <source>
        <dbReference type="Pfam" id="PF01850"/>
    </source>
</evidence>
<dbReference type="SUPFAM" id="SSF88723">
    <property type="entry name" value="PIN domain-like"/>
    <property type="match status" value="1"/>
</dbReference>
<dbReference type="RefSeq" id="WP_088570813.1">
    <property type="nucleotide sequence ID" value="NZ_FYEK01000022.1"/>
</dbReference>
<proteinExistence type="predicted"/>
<dbReference type="EMBL" id="FYEK01000022">
    <property type="protein sequence ID" value="SNB62544.1"/>
    <property type="molecule type" value="Genomic_DNA"/>
</dbReference>
<keyword evidence="3" id="KW-1185">Reference proteome</keyword>
<dbReference type="AlphaFoldDB" id="A0A212QSL6"/>
<dbReference type="InParanoid" id="A0A212QSL6"/>
<dbReference type="InterPro" id="IPR029060">
    <property type="entry name" value="PIN-like_dom_sf"/>
</dbReference>
<name>A0A212QSL6_9CHLR</name>
<dbReference type="CDD" id="cd09874">
    <property type="entry name" value="PIN_MT3492-like"/>
    <property type="match status" value="1"/>
</dbReference>
<feature type="domain" description="PIN" evidence="1">
    <location>
        <begin position="4"/>
        <end position="128"/>
    </location>
</feature>
<evidence type="ECO:0000313" key="3">
    <source>
        <dbReference type="Proteomes" id="UP000197025"/>
    </source>
</evidence>
<dbReference type="OrthoDB" id="164158at2"/>
<dbReference type="Gene3D" id="3.40.50.1010">
    <property type="entry name" value="5'-nuclease"/>
    <property type="match status" value="1"/>
</dbReference>
<protein>
    <submittedName>
        <fullName evidence="2">PIN domain-containing protein</fullName>
    </submittedName>
</protein>
<dbReference type="Pfam" id="PF01850">
    <property type="entry name" value="PIN"/>
    <property type="match status" value="1"/>
</dbReference>
<dbReference type="InterPro" id="IPR002716">
    <property type="entry name" value="PIN_dom"/>
</dbReference>
<accession>A0A212QSL6</accession>
<organism evidence="2 3">
    <name type="scientific">Thermoflexus hugenholtzii JAD2</name>
    <dbReference type="NCBI Taxonomy" id="877466"/>
    <lineage>
        <taxon>Bacteria</taxon>
        <taxon>Bacillati</taxon>
        <taxon>Chloroflexota</taxon>
        <taxon>Thermoflexia</taxon>
        <taxon>Thermoflexales</taxon>
        <taxon>Thermoflexaceae</taxon>
        <taxon>Thermoflexus</taxon>
    </lineage>
</organism>
<reference evidence="3" key="1">
    <citation type="submission" date="2017-06" db="EMBL/GenBank/DDBJ databases">
        <authorList>
            <person name="Varghese N."/>
            <person name="Submissions S."/>
        </authorList>
    </citation>
    <scope>NUCLEOTIDE SEQUENCE [LARGE SCALE GENOMIC DNA]</scope>
    <source>
        <strain evidence="3">JAD2</strain>
    </source>
</reference>